<feature type="compositionally biased region" description="Polar residues" evidence="5">
    <location>
        <begin position="424"/>
        <end position="434"/>
    </location>
</feature>
<evidence type="ECO:0000256" key="1">
    <source>
        <dbReference type="ARBA" id="ARBA00023015"/>
    </source>
</evidence>
<reference evidence="9 10" key="2">
    <citation type="submission" date="2025-04" db="UniProtKB">
        <authorList>
            <consortium name="RefSeq"/>
        </authorList>
    </citation>
    <scope>IDENTIFICATION</scope>
    <source>
        <tissue evidence="9 10">Etiolated seedlings</tissue>
    </source>
</reference>
<protein>
    <submittedName>
        <fullName evidence="9 10">Transcription factor GTE7-like</fullName>
    </submittedName>
</protein>
<feature type="region of interest" description="Disordered" evidence="5">
    <location>
        <begin position="424"/>
        <end position="534"/>
    </location>
</feature>
<evidence type="ECO:0000256" key="3">
    <source>
        <dbReference type="ARBA" id="ARBA00023163"/>
    </source>
</evidence>
<dbReference type="SMART" id="SM00297">
    <property type="entry name" value="BROMO"/>
    <property type="match status" value="1"/>
</dbReference>
<dbReference type="GeneID" id="101492234"/>
<dbReference type="InterPro" id="IPR038336">
    <property type="entry name" value="NET_sf"/>
</dbReference>
<dbReference type="PaxDb" id="3827-XP_004504873.1"/>
<keyword evidence="2 4" id="KW-0103">Bromodomain</keyword>
<evidence type="ECO:0000259" key="6">
    <source>
        <dbReference type="PROSITE" id="PS50014"/>
    </source>
</evidence>
<dbReference type="RefSeq" id="XP_012572444.1">
    <property type="nucleotide sequence ID" value="XM_012716990.2"/>
</dbReference>
<evidence type="ECO:0000256" key="4">
    <source>
        <dbReference type="PROSITE-ProRule" id="PRU00035"/>
    </source>
</evidence>
<dbReference type="OrthoDB" id="21449at2759"/>
<dbReference type="PROSITE" id="PS50014">
    <property type="entry name" value="BROMODOMAIN_2"/>
    <property type="match status" value="1"/>
</dbReference>
<name>A0A1S3EAL4_CICAR</name>
<keyword evidence="1" id="KW-0805">Transcription regulation</keyword>
<dbReference type="eggNOG" id="KOG1474">
    <property type="taxonomic scope" value="Eukaryota"/>
</dbReference>
<feature type="compositionally biased region" description="Low complexity" evidence="5">
    <location>
        <begin position="298"/>
        <end position="313"/>
    </location>
</feature>
<evidence type="ECO:0000256" key="5">
    <source>
        <dbReference type="SAM" id="MobiDB-lite"/>
    </source>
</evidence>
<evidence type="ECO:0000313" key="8">
    <source>
        <dbReference type="Proteomes" id="UP000087171"/>
    </source>
</evidence>
<feature type="compositionally biased region" description="Basic and acidic residues" evidence="5">
    <location>
        <begin position="339"/>
        <end position="350"/>
    </location>
</feature>
<dbReference type="Gene3D" id="1.20.1270.220">
    <property type="match status" value="1"/>
</dbReference>
<dbReference type="InterPro" id="IPR027353">
    <property type="entry name" value="NET_dom"/>
</dbReference>
<feature type="compositionally biased region" description="Basic and acidic residues" evidence="5">
    <location>
        <begin position="271"/>
        <end position="281"/>
    </location>
</feature>
<dbReference type="STRING" id="3827.A0A1S3EAL4"/>
<dbReference type="InterPro" id="IPR036427">
    <property type="entry name" value="Bromodomain-like_sf"/>
</dbReference>
<dbReference type="PRINTS" id="PR00503">
    <property type="entry name" value="BROMODOMAIN"/>
</dbReference>
<dbReference type="RefSeq" id="XP_012572443.1">
    <property type="nucleotide sequence ID" value="XM_012716989.2"/>
</dbReference>
<dbReference type="InterPro" id="IPR001487">
    <property type="entry name" value="Bromodomain"/>
</dbReference>
<evidence type="ECO:0000313" key="9">
    <source>
        <dbReference type="RefSeq" id="XP_012572443.1"/>
    </source>
</evidence>
<keyword evidence="8" id="KW-1185">Reference proteome</keyword>
<feature type="compositionally biased region" description="Low complexity" evidence="5">
    <location>
        <begin position="497"/>
        <end position="526"/>
    </location>
</feature>
<feature type="compositionally biased region" description="Basic and acidic residues" evidence="5">
    <location>
        <begin position="438"/>
        <end position="460"/>
    </location>
</feature>
<dbReference type="KEGG" id="cam:101492234"/>
<dbReference type="Pfam" id="PF00439">
    <property type="entry name" value="Bromodomain"/>
    <property type="match status" value="1"/>
</dbReference>
<dbReference type="PROSITE" id="PS51525">
    <property type="entry name" value="NET"/>
    <property type="match status" value="1"/>
</dbReference>
<dbReference type="SUPFAM" id="SSF47370">
    <property type="entry name" value="Bromodomain"/>
    <property type="match status" value="1"/>
</dbReference>
<proteinExistence type="predicted"/>
<feature type="region of interest" description="Disordered" evidence="5">
    <location>
        <begin position="1"/>
        <end position="58"/>
    </location>
</feature>
<feature type="domain" description="NET" evidence="7">
    <location>
        <begin position="338"/>
        <end position="419"/>
    </location>
</feature>
<dbReference type="Pfam" id="PF17035">
    <property type="entry name" value="BET"/>
    <property type="match status" value="1"/>
</dbReference>
<evidence type="ECO:0000313" key="10">
    <source>
        <dbReference type="RefSeq" id="XP_012572444.1"/>
    </source>
</evidence>
<dbReference type="Gene3D" id="1.20.920.10">
    <property type="entry name" value="Bromodomain-like"/>
    <property type="match status" value="1"/>
</dbReference>
<feature type="region of interest" description="Disordered" evidence="5">
    <location>
        <begin position="103"/>
        <end position="138"/>
    </location>
</feature>
<dbReference type="PANTHER" id="PTHR45926">
    <property type="entry name" value="OSJNBA0053K19.4 PROTEIN"/>
    <property type="match status" value="1"/>
</dbReference>
<reference evidence="8" key="1">
    <citation type="journal article" date="2013" name="Nat. Biotechnol.">
        <title>Draft genome sequence of chickpea (Cicer arietinum) provides a resource for trait improvement.</title>
        <authorList>
            <person name="Varshney R.K."/>
            <person name="Song C."/>
            <person name="Saxena R.K."/>
            <person name="Azam S."/>
            <person name="Yu S."/>
            <person name="Sharpe A.G."/>
            <person name="Cannon S."/>
            <person name="Baek J."/>
            <person name="Rosen B.D."/>
            <person name="Tar'an B."/>
            <person name="Millan T."/>
            <person name="Zhang X."/>
            <person name="Ramsay L.D."/>
            <person name="Iwata A."/>
            <person name="Wang Y."/>
            <person name="Nelson W."/>
            <person name="Farmer A.D."/>
            <person name="Gaur P.M."/>
            <person name="Soderlund C."/>
            <person name="Penmetsa R.V."/>
            <person name="Xu C."/>
            <person name="Bharti A.K."/>
            <person name="He W."/>
            <person name="Winter P."/>
            <person name="Zhao S."/>
            <person name="Hane J.K."/>
            <person name="Carrasquilla-Garcia N."/>
            <person name="Condie J.A."/>
            <person name="Upadhyaya H.D."/>
            <person name="Luo M.C."/>
            <person name="Thudi M."/>
            <person name="Gowda C.L."/>
            <person name="Singh N.P."/>
            <person name="Lichtenzveig J."/>
            <person name="Gali K.K."/>
            <person name="Rubio J."/>
            <person name="Nadarajan N."/>
            <person name="Dolezel J."/>
            <person name="Bansal K.C."/>
            <person name="Xu X."/>
            <person name="Edwards D."/>
            <person name="Zhang G."/>
            <person name="Kahl G."/>
            <person name="Gil J."/>
            <person name="Singh K.B."/>
            <person name="Datta S.K."/>
            <person name="Jackson S.A."/>
            <person name="Wang J."/>
            <person name="Cook D.R."/>
        </authorList>
    </citation>
    <scope>NUCLEOTIDE SEQUENCE [LARGE SCALE GENOMIC DNA]</scope>
    <source>
        <strain evidence="8">cv. CDC Frontier</strain>
    </source>
</reference>
<sequence length="534" mass="58742">MASAVLANRNESNWPQHRGGGAGFMGKVPYANPNPKFGNNRRTQSPSDDASSINRRSNDVVANHSQYVTFNIATYSKTELNELKNRLASELLQIRQLKIRIESGEFKPKPSHNGGGPPKKSTSKKVSGNKRPFPAARELKRSQSEIVDVMKACSHILQKLMKNKHAWIFNSPVDVSGLGLHDYYDIIKHPMDLGTVKEKLVKNAYATPADFAYDVRLTFNNALTYNPKGHEVNTAAEQFLARFEELFRPVHEQFNDRGFEEELQASSWTHVEPERIKKKENPVPIPIPPSVKLQESLSAPASTSNQPSTSNPPMVQSPVHTPSPMRAPPVKPLKQPKPKARDPNKREMSLEEKHKLGLGLQILPAEKMEQVVQIIRKRNGHLEQDGDEIELDMEAVDTETLWELDRLVTNWKKMVSKIKRQALMDNNNVPSNKGNGELPDREKLDAAPPSEGKKQKKIETGDEDVDIGDDMPVNNFPPVEIEKDKDVGGGGGGGGHASSSSSSSSSSGSDSSSSSDSDSGSSSGSDSEADNGHS</sequence>
<gene>
    <name evidence="9 10" type="primary">LOC101492234</name>
</gene>
<dbReference type="AlphaFoldDB" id="A0A1S3EAL4"/>
<feature type="compositionally biased region" description="Polar residues" evidence="5">
    <location>
        <begin position="40"/>
        <end position="55"/>
    </location>
</feature>
<dbReference type="Proteomes" id="UP000087171">
    <property type="component" value="Chromosome Ca6"/>
</dbReference>
<organism evidence="8 9">
    <name type="scientific">Cicer arietinum</name>
    <name type="common">Chickpea</name>
    <name type="synonym">Garbanzo</name>
    <dbReference type="NCBI Taxonomy" id="3827"/>
    <lineage>
        <taxon>Eukaryota</taxon>
        <taxon>Viridiplantae</taxon>
        <taxon>Streptophyta</taxon>
        <taxon>Embryophyta</taxon>
        <taxon>Tracheophyta</taxon>
        <taxon>Spermatophyta</taxon>
        <taxon>Magnoliopsida</taxon>
        <taxon>eudicotyledons</taxon>
        <taxon>Gunneridae</taxon>
        <taxon>Pentapetalae</taxon>
        <taxon>rosids</taxon>
        <taxon>fabids</taxon>
        <taxon>Fabales</taxon>
        <taxon>Fabaceae</taxon>
        <taxon>Papilionoideae</taxon>
        <taxon>50 kb inversion clade</taxon>
        <taxon>NPAAA clade</taxon>
        <taxon>Hologalegina</taxon>
        <taxon>IRL clade</taxon>
        <taxon>Cicereae</taxon>
        <taxon>Cicer</taxon>
    </lineage>
</organism>
<feature type="region of interest" description="Disordered" evidence="5">
    <location>
        <begin position="264"/>
        <end position="350"/>
    </location>
</feature>
<keyword evidence="3" id="KW-0804">Transcription</keyword>
<accession>A0A1S3EAL4</accession>
<evidence type="ECO:0000259" key="7">
    <source>
        <dbReference type="PROSITE" id="PS51525"/>
    </source>
</evidence>
<evidence type="ECO:0000256" key="2">
    <source>
        <dbReference type="ARBA" id="ARBA00023117"/>
    </source>
</evidence>
<feature type="domain" description="Bromo" evidence="6">
    <location>
        <begin position="161"/>
        <end position="233"/>
    </location>
</feature>